<dbReference type="GO" id="GO:0005198">
    <property type="term" value="F:structural molecule activity"/>
    <property type="evidence" value="ECO:0007669"/>
    <property type="project" value="InterPro"/>
</dbReference>
<sequence>MSGGLIQLVSASNQDIVLTGNPSKTFFKSTYHKYTNFSLQKFRLDFEGSRTLRLSEESTFTFKVKRYGDLLMDCYLSVELPNIWSPILPPQTDETTTANNTGAWIPYEFRWIENIGAQMISKIMITCGNQTLQEFSGAYLLAMVQRDFSAEKKALFDKMTGNVPELNDPANSGSRVNAYPNAYYTSDPAGAEPSIRGRTLYIPLNAWFSLKSQMAFPLVALQYNELQIHVTMRPIQELFQIRDVMDSDNNYPYIAPNFNQYYMQFYRFLQTPPDVALGVNSYTDTRTLWNADVHLNCTYCFLSNAESRIFALNEQKYLFKQARENVFYNVTGPNKVQLDSMGMISSYTFFLQRSDANLRNEWSNYTNWPYNYLPYDLTPASTSGTYEIIRTNPDGTTTTVYIGPGVNANGKLTGWMLTGNYNLENEKNILISMALLLDGSYRENAQPVGVYNYIEKYTRTAGNAPDGLYVYNFCMNSSHLDLQPSGAINMSRFTTIEFEINTIVPSLDPYAQSLTICDPETGNIIGINKPTWRIYDYNFNLVVFEERINMVTFVGGNCGLMYAT</sequence>
<evidence type="ECO:0008006" key="4">
    <source>
        <dbReference type="Google" id="ProtNLM"/>
    </source>
</evidence>
<dbReference type="InterPro" id="IPR007542">
    <property type="entry name" value="MCP_C"/>
</dbReference>
<accession>A0A6C0CXZ7</accession>
<dbReference type="Pfam" id="PF04451">
    <property type="entry name" value="Capsid_NCLDV"/>
    <property type="match status" value="1"/>
</dbReference>
<dbReference type="Gene3D" id="2.70.9.20">
    <property type="entry name" value="Major capsid protein Vp54"/>
    <property type="match status" value="1"/>
</dbReference>
<dbReference type="InterPro" id="IPR038519">
    <property type="entry name" value="MCP_C_sf"/>
</dbReference>
<dbReference type="AlphaFoldDB" id="A0A6C0CXZ7"/>
<feature type="domain" description="Major capsid protein N-terminal" evidence="2">
    <location>
        <begin position="25"/>
        <end position="247"/>
    </location>
</feature>
<feature type="domain" description="Major capsid protein C-terminal" evidence="1">
    <location>
        <begin position="308"/>
        <end position="502"/>
    </location>
</feature>
<evidence type="ECO:0000313" key="3">
    <source>
        <dbReference type="EMBL" id="QHT08345.1"/>
    </source>
</evidence>
<evidence type="ECO:0000259" key="1">
    <source>
        <dbReference type="Pfam" id="PF04451"/>
    </source>
</evidence>
<dbReference type="SUPFAM" id="SSF49749">
    <property type="entry name" value="Group II dsDNA viruses VP"/>
    <property type="match status" value="2"/>
</dbReference>
<organism evidence="3">
    <name type="scientific">viral metagenome</name>
    <dbReference type="NCBI Taxonomy" id="1070528"/>
    <lineage>
        <taxon>unclassified sequences</taxon>
        <taxon>metagenomes</taxon>
        <taxon>organismal metagenomes</taxon>
    </lineage>
</organism>
<reference evidence="3" key="1">
    <citation type="journal article" date="2020" name="Nature">
        <title>Giant virus diversity and host interactions through global metagenomics.</title>
        <authorList>
            <person name="Schulz F."/>
            <person name="Roux S."/>
            <person name="Paez-Espino D."/>
            <person name="Jungbluth S."/>
            <person name="Walsh D.A."/>
            <person name="Denef V.J."/>
            <person name="McMahon K.D."/>
            <person name="Konstantinidis K.T."/>
            <person name="Eloe-Fadrosh E.A."/>
            <person name="Kyrpides N.C."/>
            <person name="Woyke T."/>
        </authorList>
    </citation>
    <scope>NUCLEOTIDE SEQUENCE</scope>
    <source>
        <strain evidence="3">GVMAG-M-3300022752-66</strain>
    </source>
</reference>
<proteinExistence type="predicted"/>
<dbReference type="Pfam" id="PF16903">
    <property type="entry name" value="Capsid_N"/>
    <property type="match status" value="1"/>
</dbReference>
<dbReference type="EMBL" id="MN739494">
    <property type="protein sequence ID" value="QHT08345.1"/>
    <property type="molecule type" value="Genomic_DNA"/>
</dbReference>
<dbReference type="InterPro" id="IPR016112">
    <property type="entry name" value="VP_dsDNA_II"/>
</dbReference>
<dbReference type="Gene3D" id="2.70.9.10">
    <property type="entry name" value="Adenovirus Type 2 Hexon, domain 4"/>
    <property type="match status" value="1"/>
</dbReference>
<protein>
    <recommendedName>
        <fullName evidence="4">Major capsid protein N-terminal domain-containing protein</fullName>
    </recommendedName>
</protein>
<dbReference type="InterPro" id="IPR031654">
    <property type="entry name" value="Capsid_N"/>
</dbReference>
<name>A0A6C0CXZ7_9ZZZZ</name>
<evidence type="ECO:0000259" key="2">
    <source>
        <dbReference type="Pfam" id="PF16903"/>
    </source>
</evidence>